<sequence>MKVLISGGGTGGHIYPALAVAMQLKEKYDADILFLGSDDGLETQLVPAAGLRLVTVKAGKLQRYVSWGTIKKAARVPVGMMQAIGIVRRFHPDVAFTSGGYVAVPAGLGARLSGVPLLMHQQDVPPNLSNKLLMRLASHISVAFADSLRFFPSQKTSLVGNPIRQEILDVRSKTPQEARTALGFDPAVPLLLVTGGSQGARHLNQVVCKALPELLNHCQVLQISGKKLFEETRSLSDEILKGSSEEVRKRYHLVPYMSEEMPLALQAAELVVCRAGASTLSELAVLGKPSILVPLPPGIGASPQEANAAMFGRQGAAEVVINDQFTVEALLERTNRLFTEQSALQMMAEAVSKLSLPDATATIADKIAQMAHVSGVTTAKNEVLSI</sequence>
<dbReference type="AlphaFoldDB" id="A0A326U0M8"/>
<dbReference type="GO" id="GO:0050511">
    <property type="term" value="F:undecaprenyldiphospho-muramoylpentapeptide beta-N-acetylglucosaminyltransferase activity"/>
    <property type="evidence" value="ECO:0007669"/>
    <property type="project" value="UniProtKB-UniRule"/>
</dbReference>
<comment type="caution">
    <text evidence="10">Lacks conserved residue(s) required for the propagation of feature annotation.</text>
</comment>
<dbReference type="Pfam" id="PF03033">
    <property type="entry name" value="Glyco_transf_28"/>
    <property type="match status" value="1"/>
</dbReference>
<comment type="catalytic activity">
    <reaction evidence="10">
        <text>di-trans,octa-cis-undecaprenyl diphospho-N-acetyl-alpha-D-muramoyl-L-alanyl-D-glutamyl-meso-2,6-diaminopimeloyl-D-alanyl-D-alanine + UDP-N-acetyl-alpha-D-glucosamine = di-trans,octa-cis-undecaprenyl diphospho-[N-acetyl-alpha-D-glucosaminyl-(1-&gt;4)]-N-acetyl-alpha-D-muramoyl-L-alanyl-D-glutamyl-meso-2,6-diaminopimeloyl-D-alanyl-D-alanine + UDP + H(+)</text>
        <dbReference type="Rhea" id="RHEA:31227"/>
        <dbReference type="ChEBI" id="CHEBI:15378"/>
        <dbReference type="ChEBI" id="CHEBI:57705"/>
        <dbReference type="ChEBI" id="CHEBI:58223"/>
        <dbReference type="ChEBI" id="CHEBI:61387"/>
        <dbReference type="ChEBI" id="CHEBI:61388"/>
        <dbReference type="EC" id="2.4.1.227"/>
    </reaction>
</comment>
<evidence type="ECO:0000259" key="11">
    <source>
        <dbReference type="Pfam" id="PF03033"/>
    </source>
</evidence>
<keyword evidence="4 10" id="KW-0808">Transferase</keyword>
<dbReference type="GO" id="GO:0071555">
    <property type="term" value="P:cell wall organization"/>
    <property type="evidence" value="ECO:0007669"/>
    <property type="project" value="UniProtKB-KW"/>
</dbReference>
<keyword evidence="3 10" id="KW-0328">Glycosyltransferase</keyword>
<evidence type="ECO:0000259" key="12">
    <source>
        <dbReference type="Pfam" id="PF04101"/>
    </source>
</evidence>
<comment type="similarity">
    <text evidence="10">Belongs to the glycosyltransferase 28 family. MurG subfamily.</text>
</comment>
<dbReference type="SUPFAM" id="SSF53756">
    <property type="entry name" value="UDP-Glycosyltransferase/glycogen phosphorylase"/>
    <property type="match status" value="1"/>
</dbReference>
<evidence type="ECO:0000256" key="10">
    <source>
        <dbReference type="HAMAP-Rule" id="MF_00033"/>
    </source>
</evidence>
<dbReference type="EMBL" id="QKUF01000024">
    <property type="protein sequence ID" value="PZW23956.1"/>
    <property type="molecule type" value="Genomic_DNA"/>
</dbReference>
<evidence type="ECO:0000313" key="14">
    <source>
        <dbReference type="Proteomes" id="UP000248806"/>
    </source>
</evidence>
<accession>A0A326U0M8</accession>
<dbReference type="InterPro" id="IPR004276">
    <property type="entry name" value="GlycoTrans_28_N"/>
</dbReference>
<comment type="subcellular location">
    <subcellularLocation>
        <location evidence="10">Cell membrane</location>
        <topology evidence="10">Peripheral membrane protein</topology>
        <orientation evidence="10">Cytoplasmic side</orientation>
    </subcellularLocation>
</comment>
<dbReference type="Pfam" id="PF04101">
    <property type="entry name" value="Glyco_tran_28_C"/>
    <property type="match status" value="1"/>
</dbReference>
<proteinExistence type="inferred from homology"/>
<evidence type="ECO:0000256" key="1">
    <source>
        <dbReference type="ARBA" id="ARBA00022475"/>
    </source>
</evidence>
<dbReference type="GO" id="GO:0051301">
    <property type="term" value="P:cell division"/>
    <property type="evidence" value="ECO:0007669"/>
    <property type="project" value="UniProtKB-KW"/>
</dbReference>
<dbReference type="GO" id="GO:0051991">
    <property type="term" value="F:UDP-N-acetyl-D-glucosamine:N-acetylmuramoyl-L-alanyl-D-glutamyl-meso-2,6-diaminopimelyl-D-alanyl-D-alanine-diphosphoundecaprenol 4-beta-N-acetylglucosaminlytransferase activity"/>
    <property type="evidence" value="ECO:0007669"/>
    <property type="project" value="RHEA"/>
</dbReference>
<dbReference type="CDD" id="cd03785">
    <property type="entry name" value="GT28_MurG"/>
    <property type="match status" value="1"/>
</dbReference>
<feature type="binding site" evidence="10">
    <location>
        <begin position="10"/>
        <end position="12"/>
    </location>
    <ligand>
        <name>UDP-N-acetyl-alpha-D-glucosamine</name>
        <dbReference type="ChEBI" id="CHEBI:57705"/>
    </ligand>
</feature>
<evidence type="ECO:0000256" key="8">
    <source>
        <dbReference type="ARBA" id="ARBA00023306"/>
    </source>
</evidence>
<dbReference type="NCBIfam" id="TIGR01133">
    <property type="entry name" value="murG"/>
    <property type="match status" value="1"/>
</dbReference>
<feature type="binding site" evidence="10">
    <location>
        <position position="304"/>
    </location>
    <ligand>
        <name>UDP-N-acetyl-alpha-D-glucosamine</name>
        <dbReference type="ChEBI" id="CHEBI:57705"/>
    </ligand>
</feature>
<keyword evidence="14" id="KW-1185">Reference proteome</keyword>
<protein>
    <recommendedName>
        <fullName evidence="10">UDP-N-acetylglucosamine--N-acetylmuramyl-(pentapeptide) pyrophosphoryl-undecaprenol N-acetylglucosamine transferase</fullName>
        <ecNumber evidence="10">2.4.1.227</ecNumber>
    </recommendedName>
    <alternativeName>
        <fullName evidence="10">Undecaprenyl-PP-MurNAc-pentapeptide-UDPGlcNAc GlcNAc transferase</fullName>
    </alternativeName>
</protein>
<dbReference type="RefSeq" id="WP_111325182.1">
    <property type="nucleotide sequence ID" value="NZ_BIFX01000001.1"/>
</dbReference>
<evidence type="ECO:0000256" key="2">
    <source>
        <dbReference type="ARBA" id="ARBA00022618"/>
    </source>
</evidence>
<dbReference type="OrthoDB" id="9808936at2"/>
<keyword evidence="5 10" id="KW-0133">Cell shape</keyword>
<dbReference type="GO" id="GO:0005975">
    <property type="term" value="P:carbohydrate metabolic process"/>
    <property type="evidence" value="ECO:0007669"/>
    <property type="project" value="InterPro"/>
</dbReference>
<comment type="caution">
    <text evidence="13">The sequence shown here is derived from an EMBL/GenBank/DDBJ whole genome shotgun (WGS) entry which is preliminary data.</text>
</comment>
<dbReference type="GO" id="GO:0009252">
    <property type="term" value="P:peptidoglycan biosynthetic process"/>
    <property type="evidence" value="ECO:0007669"/>
    <property type="project" value="UniProtKB-UniRule"/>
</dbReference>
<dbReference type="Proteomes" id="UP000248806">
    <property type="component" value="Unassembled WGS sequence"/>
</dbReference>
<comment type="function">
    <text evidence="10">Cell wall formation. Catalyzes the transfer of a GlcNAc subunit on undecaprenyl-pyrophosphoryl-MurNAc-pentapeptide (lipid intermediate I) to form undecaprenyl-pyrophosphoryl-MurNAc-(pentapeptide)GlcNAc (lipid intermediate II).</text>
</comment>
<comment type="pathway">
    <text evidence="10">Cell wall biogenesis; peptidoglycan biosynthesis.</text>
</comment>
<dbReference type="HAMAP" id="MF_00033">
    <property type="entry name" value="MurG"/>
    <property type="match status" value="1"/>
</dbReference>
<keyword evidence="1 10" id="KW-1003">Cell membrane</keyword>
<feature type="binding site" evidence="10">
    <location>
        <position position="164"/>
    </location>
    <ligand>
        <name>UDP-N-acetyl-alpha-D-glucosamine</name>
        <dbReference type="ChEBI" id="CHEBI:57705"/>
    </ligand>
</feature>
<keyword evidence="6 10" id="KW-0573">Peptidoglycan synthesis</keyword>
<keyword evidence="9 10" id="KW-0961">Cell wall biogenesis/degradation</keyword>
<feature type="domain" description="Glycosyl transferase family 28 C-terminal" evidence="12">
    <location>
        <begin position="191"/>
        <end position="360"/>
    </location>
</feature>
<dbReference type="Gene3D" id="3.40.50.2000">
    <property type="entry name" value="Glycogen Phosphorylase B"/>
    <property type="match status" value="2"/>
</dbReference>
<dbReference type="InterPro" id="IPR006009">
    <property type="entry name" value="GlcNAc_MurG"/>
</dbReference>
<dbReference type="PANTHER" id="PTHR21015">
    <property type="entry name" value="UDP-N-ACETYLGLUCOSAMINE--N-ACETYLMURAMYL-(PENTAPEPTIDE) PYROPHOSPHORYL-UNDECAPRENOL N-ACETYLGLUCOSAMINE TRANSFERASE 1"/>
    <property type="match status" value="1"/>
</dbReference>
<dbReference type="UniPathway" id="UPA00219"/>
<organism evidence="13 14">
    <name type="scientific">Thermosporothrix hazakensis</name>
    <dbReference type="NCBI Taxonomy" id="644383"/>
    <lineage>
        <taxon>Bacteria</taxon>
        <taxon>Bacillati</taxon>
        <taxon>Chloroflexota</taxon>
        <taxon>Ktedonobacteria</taxon>
        <taxon>Ktedonobacterales</taxon>
        <taxon>Thermosporotrichaceae</taxon>
        <taxon>Thermosporothrix</taxon>
    </lineage>
</organism>
<name>A0A326U0M8_THEHA</name>
<keyword evidence="2 10" id="KW-0132">Cell division</keyword>
<dbReference type="EC" id="2.4.1.227" evidence="10"/>
<evidence type="ECO:0000256" key="6">
    <source>
        <dbReference type="ARBA" id="ARBA00022984"/>
    </source>
</evidence>
<evidence type="ECO:0000256" key="3">
    <source>
        <dbReference type="ARBA" id="ARBA00022676"/>
    </source>
</evidence>
<evidence type="ECO:0000256" key="7">
    <source>
        <dbReference type="ARBA" id="ARBA00023136"/>
    </source>
</evidence>
<gene>
    <name evidence="10" type="primary">murG</name>
    <name evidence="13" type="ORF">EI42_04881</name>
</gene>
<keyword evidence="8 10" id="KW-0131">Cell cycle</keyword>
<dbReference type="InterPro" id="IPR007235">
    <property type="entry name" value="Glyco_trans_28_C"/>
</dbReference>
<evidence type="ECO:0000313" key="13">
    <source>
        <dbReference type="EMBL" id="PZW23956.1"/>
    </source>
</evidence>
<reference evidence="13 14" key="1">
    <citation type="submission" date="2018-06" db="EMBL/GenBank/DDBJ databases">
        <title>Genomic Encyclopedia of Archaeal and Bacterial Type Strains, Phase II (KMG-II): from individual species to whole genera.</title>
        <authorList>
            <person name="Goeker M."/>
        </authorList>
    </citation>
    <scope>NUCLEOTIDE SEQUENCE [LARGE SCALE GENOMIC DNA]</scope>
    <source>
        <strain evidence="13 14">ATCC BAA-1881</strain>
    </source>
</reference>
<feature type="binding site" evidence="10">
    <location>
        <position position="197"/>
    </location>
    <ligand>
        <name>UDP-N-acetyl-alpha-D-glucosamine</name>
        <dbReference type="ChEBI" id="CHEBI:57705"/>
    </ligand>
</feature>
<evidence type="ECO:0000256" key="9">
    <source>
        <dbReference type="ARBA" id="ARBA00023316"/>
    </source>
</evidence>
<feature type="domain" description="Glycosyltransferase family 28 N-terminal" evidence="11">
    <location>
        <begin position="3"/>
        <end position="140"/>
    </location>
</feature>
<keyword evidence="7 10" id="KW-0472">Membrane</keyword>
<evidence type="ECO:0000256" key="5">
    <source>
        <dbReference type="ARBA" id="ARBA00022960"/>
    </source>
</evidence>
<dbReference type="PANTHER" id="PTHR21015:SF22">
    <property type="entry name" value="GLYCOSYLTRANSFERASE"/>
    <property type="match status" value="1"/>
</dbReference>
<dbReference type="GO" id="GO:0005886">
    <property type="term" value="C:plasma membrane"/>
    <property type="evidence" value="ECO:0007669"/>
    <property type="project" value="UniProtKB-SubCell"/>
</dbReference>
<evidence type="ECO:0000256" key="4">
    <source>
        <dbReference type="ARBA" id="ARBA00022679"/>
    </source>
</evidence>
<dbReference type="GO" id="GO:0008360">
    <property type="term" value="P:regulation of cell shape"/>
    <property type="evidence" value="ECO:0007669"/>
    <property type="project" value="UniProtKB-KW"/>
</dbReference>